<keyword evidence="3" id="KW-1185">Reference proteome</keyword>
<sequence>MATKTNRLWAIAALVVIGTGFTACLKSVDTTPSRPVAAFAAINGIVSSVAVDFYDNGTKATGSAMSMGFAGINYQAYGGVHKFDFMKTTTSTVWATSTYAYDSLQYYTLVTYGDSSAAYVKPIHDDFTGISSTNVNIRFFNLSPNSGAVDLYLSDTKVDSNLTYVGNTSVSTLFKSLSGISSASTIKVTAAGSKLALATLNTATLRGGYTYTLFLAGMKDSVGPLKPVVGYIQSLY</sequence>
<dbReference type="Pfam" id="PF14344">
    <property type="entry name" value="DUF4397"/>
    <property type="match status" value="1"/>
</dbReference>
<comment type="caution">
    <text evidence="2">The sequence shown here is derived from an EMBL/GenBank/DDBJ whole genome shotgun (WGS) entry which is preliminary data.</text>
</comment>
<accession>A0A6N8J3W9</accession>
<evidence type="ECO:0000313" key="2">
    <source>
        <dbReference type="EMBL" id="MVT39935.1"/>
    </source>
</evidence>
<dbReference type="PROSITE" id="PS51257">
    <property type="entry name" value="PROKAR_LIPOPROTEIN"/>
    <property type="match status" value="1"/>
</dbReference>
<protein>
    <submittedName>
        <fullName evidence="2">DUF4397 domain-containing protein</fullName>
    </submittedName>
</protein>
<evidence type="ECO:0000313" key="3">
    <source>
        <dbReference type="Proteomes" id="UP000468388"/>
    </source>
</evidence>
<dbReference type="RefSeq" id="WP_157298580.1">
    <property type="nucleotide sequence ID" value="NZ_BAAAZB010000005.1"/>
</dbReference>
<dbReference type="InterPro" id="IPR025510">
    <property type="entry name" value="DUF4397"/>
</dbReference>
<dbReference type="OrthoDB" id="652342at2"/>
<dbReference type="Proteomes" id="UP000468388">
    <property type="component" value="Unassembled WGS sequence"/>
</dbReference>
<proteinExistence type="predicted"/>
<evidence type="ECO:0000259" key="1">
    <source>
        <dbReference type="Pfam" id="PF14344"/>
    </source>
</evidence>
<dbReference type="AlphaFoldDB" id="A0A6N8J3W9"/>
<dbReference type="EMBL" id="WRXO01000001">
    <property type="protein sequence ID" value="MVT39935.1"/>
    <property type="molecule type" value="Genomic_DNA"/>
</dbReference>
<name>A0A6N8J3W9_9BACT</name>
<organism evidence="2 3">
    <name type="scientific">Chitinophaga oryziterrae</name>
    <dbReference type="NCBI Taxonomy" id="1031224"/>
    <lineage>
        <taxon>Bacteria</taxon>
        <taxon>Pseudomonadati</taxon>
        <taxon>Bacteroidota</taxon>
        <taxon>Chitinophagia</taxon>
        <taxon>Chitinophagales</taxon>
        <taxon>Chitinophagaceae</taxon>
        <taxon>Chitinophaga</taxon>
    </lineage>
</organism>
<feature type="domain" description="DUF4397" evidence="1">
    <location>
        <begin position="42"/>
        <end position="152"/>
    </location>
</feature>
<reference evidence="2 3" key="1">
    <citation type="submission" date="2019-12" db="EMBL/GenBank/DDBJ databases">
        <title>The draft genomic sequence of strain Chitinophaga oryziterrae JCM 16595.</title>
        <authorList>
            <person name="Zhang X."/>
        </authorList>
    </citation>
    <scope>NUCLEOTIDE SEQUENCE [LARGE SCALE GENOMIC DNA]</scope>
    <source>
        <strain evidence="2 3">JCM 16595</strain>
    </source>
</reference>
<gene>
    <name evidence="2" type="ORF">GO495_05025</name>
</gene>